<feature type="compositionally biased region" description="Polar residues" evidence="1">
    <location>
        <begin position="62"/>
        <end position="71"/>
    </location>
</feature>
<evidence type="ECO:0000313" key="2">
    <source>
        <dbReference type="EMBL" id="PWR08599.1"/>
    </source>
</evidence>
<accession>A0A317D1N2</accession>
<evidence type="ECO:0000313" key="3">
    <source>
        <dbReference type="Proteomes" id="UP000245410"/>
    </source>
</evidence>
<sequence length="121" mass="12499">MHVADEHDQTHVFGPLDAVPAWAAKKITNPKAWEGGKVPSSVEDPEAELARLEARIAELKAVQTSDGSGASKQDGPPPKGGAGSGAPAWQKYAAAHEVEVPADASREAIWAALDAAGVPTE</sequence>
<dbReference type="AlphaFoldDB" id="A0A317D1N2"/>
<protein>
    <submittedName>
        <fullName evidence="2">Uncharacterized protein</fullName>
    </submittedName>
</protein>
<gene>
    <name evidence="2" type="ORF">DKT68_15295</name>
</gene>
<reference evidence="2 3" key="1">
    <citation type="submission" date="2018-05" db="EMBL/GenBank/DDBJ databases">
        <title>Micromonospora atacamensis sp. nov., a novel actinobacteria isolated from high altitude Atacama Desert soil.</title>
        <authorList>
            <person name="Carro L."/>
            <person name="Golinska P."/>
            <person name="Klenk H.-P."/>
            <person name="Goodfellow M."/>
        </authorList>
    </citation>
    <scope>NUCLEOTIDE SEQUENCE [LARGE SCALE GENOMIC DNA]</scope>
    <source>
        <strain evidence="2 3">5R2A7</strain>
    </source>
</reference>
<feature type="region of interest" description="Disordered" evidence="1">
    <location>
        <begin position="60"/>
        <end position="90"/>
    </location>
</feature>
<name>A0A317D1N2_9ACTN</name>
<dbReference type="EMBL" id="QGKR01000196">
    <property type="protein sequence ID" value="PWR08599.1"/>
    <property type="molecule type" value="Genomic_DNA"/>
</dbReference>
<keyword evidence="3" id="KW-1185">Reference proteome</keyword>
<comment type="caution">
    <text evidence="2">The sequence shown here is derived from an EMBL/GenBank/DDBJ whole genome shotgun (WGS) entry which is preliminary data.</text>
</comment>
<organism evidence="2 3">
    <name type="scientific">Micromonospora acroterricola</name>
    <dbReference type="NCBI Taxonomy" id="2202421"/>
    <lineage>
        <taxon>Bacteria</taxon>
        <taxon>Bacillati</taxon>
        <taxon>Actinomycetota</taxon>
        <taxon>Actinomycetes</taxon>
        <taxon>Micromonosporales</taxon>
        <taxon>Micromonosporaceae</taxon>
        <taxon>Micromonospora</taxon>
    </lineage>
</organism>
<dbReference type="Proteomes" id="UP000245410">
    <property type="component" value="Unassembled WGS sequence"/>
</dbReference>
<evidence type="ECO:0000256" key="1">
    <source>
        <dbReference type="SAM" id="MobiDB-lite"/>
    </source>
</evidence>
<dbReference type="OrthoDB" id="7605636at2"/>
<proteinExistence type="predicted"/>